<dbReference type="InterPro" id="IPR036890">
    <property type="entry name" value="HATPase_C_sf"/>
</dbReference>
<dbReference type="OrthoDB" id="1652078at2"/>
<keyword evidence="1" id="KW-0472">Membrane</keyword>
<keyword evidence="4" id="KW-1185">Reference proteome</keyword>
<organism evidence="3 4">
    <name type="scientific">Weissella ceti</name>
    <dbReference type="NCBI Taxonomy" id="759620"/>
    <lineage>
        <taxon>Bacteria</taxon>
        <taxon>Bacillati</taxon>
        <taxon>Bacillota</taxon>
        <taxon>Bacilli</taxon>
        <taxon>Lactobacillales</taxon>
        <taxon>Lactobacillaceae</taxon>
        <taxon>Weissella</taxon>
    </lineage>
</organism>
<evidence type="ECO:0000313" key="3">
    <source>
        <dbReference type="EMBL" id="AIM62766.1"/>
    </source>
</evidence>
<keyword evidence="1" id="KW-1133">Transmembrane helix</keyword>
<dbReference type="STRING" id="759620.WS105_0511"/>
<dbReference type="Gene3D" id="3.30.565.10">
    <property type="entry name" value="Histidine kinase-like ATPase, C-terminal domain"/>
    <property type="match status" value="1"/>
</dbReference>
<evidence type="ECO:0000259" key="2">
    <source>
        <dbReference type="Pfam" id="PF14501"/>
    </source>
</evidence>
<dbReference type="PATRIC" id="fig|759620.7.peg.500"/>
<dbReference type="PANTHER" id="PTHR40448">
    <property type="entry name" value="TWO-COMPONENT SENSOR HISTIDINE KINASE"/>
    <property type="match status" value="1"/>
</dbReference>
<accession>A0A075U5Q7</accession>
<dbReference type="Proteomes" id="UP000029079">
    <property type="component" value="Chromosome"/>
</dbReference>
<dbReference type="RefSeq" id="WP_009765388.1">
    <property type="nucleotide sequence ID" value="NZ_CP009223.1"/>
</dbReference>
<reference evidence="4" key="2">
    <citation type="submission" date="2014-08" db="EMBL/GenBank/DDBJ databases">
        <title>Complete genome of Weissella ceti strain WS74 isolated from diseased rainbow trout in Brazil.</title>
        <authorList>
            <person name="Figueiredo H.C.P."/>
            <person name="Leal C.A.G."/>
            <person name="Pereira F.L."/>
            <person name="Soares S.C."/>
            <person name="Dorella F.A."/>
            <person name="Carvalho A.F."/>
            <person name="Azevedo V.A.C."/>
        </authorList>
    </citation>
    <scope>NUCLEOTIDE SEQUENCE [LARGE SCALE GENOMIC DNA]</scope>
    <source>
        <strain evidence="4">WS74</strain>
    </source>
</reference>
<evidence type="ECO:0000256" key="1">
    <source>
        <dbReference type="SAM" id="Phobius"/>
    </source>
</evidence>
<dbReference type="SUPFAM" id="SSF55874">
    <property type="entry name" value="ATPase domain of HSP90 chaperone/DNA topoisomerase II/histidine kinase"/>
    <property type="match status" value="1"/>
</dbReference>
<dbReference type="Pfam" id="PF14501">
    <property type="entry name" value="HATPase_c_5"/>
    <property type="match status" value="1"/>
</dbReference>
<protein>
    <submittedName>
        <fullName evidence="3">Sensor protein CitS</fullName>
    </submittedName>
</protein>
<dbReference type="KEGG" id="wce:WS08_0513"/>
<dbReference type="EMBL" id="CP009223">
    <property type="protein sequence ID" value="AIM62766.1"/>
    <property type="molecule type" value="Genomic_DNA"/>
</dbReference>
<dbReference type="KEGG" id="wct:WS74_0514"/>
<feature type="transmembrane region" description="Helical" evidence="1">
    <location>
        <begin position="82"/>
        <end position="101"/>
    </location>
</feature>
<reference evidence="3 4" key="1">
    <citation type="journal article" date="2014" name="Genome Announc.">
        <title>Complete Genome Sequences of Fish Pathogenic Weissella ceti Strains WS74 and WS105.</title>
        <authorList>
            <person name="Figueiredo H.C."/>
            <person name="Leal C.A."/>
            <person name="Dorella F.A."/>
            <person name="Carvalho A.F."/>
            <person name="Soares S.C."/>
            <person name="Pereira F.L."/>
            <person name="Azevedo V.A."/>
        </authorList>
    </citation>
    <scope>NUCLEOTIDE SEQUENCE [LARGE SCALE GENOMIC DNA]</scope>
    <source>
        <strain evidence="3 4">WS74</strain>
    </source>
</reference>
<feature type="transmembrane region" description="Helical" evidence="1">
    <location>
        <begin position="52"/>
        <end position="70"/>
    </location>
</feature>
<feature type="domain" description="Sensor histidine kinase NatK-like C-terminal" evidence="2">
    <location>
        <begin position="338"/>
        <end position="437"/>
    </location>
</feature>
<evidence type="ECO:0000313" key="4">
    <source>
        <dbReference type="Proteomes" id="UP000029079"/>
    </source>
</evidence>
<gene>
    <name evidence="3" type="primary">citS</name>
    <name evidence="3" type="ORF">WS74_0514</name>
</gene>
<sequence length="452" mass="51954">MNLLTLFEVYILWLISNYTYMDKKQLCSITAMFSVLGAYLGVNTLFVHSMRIHLFMDMMIMVSIVVMLTMSFKISRLSFQNAMLLAGLCLLGPVFLQDLMYRDIVPTMLTYQSDNVLISSLLAHVDLLQFSLFTLITAVSVWLIKSFRLDTYVFDNRIGNTLFAIVILFLLTIKLPADYLKFGDKLTYLEILVSTVVVFVLIFLSYKILKKYDDDLRHAQTLQKQQDIAQANQRYVAEMEHSYRDIRKLQHDYENNLLVLAELIRNNDISDAKQYLSDIRAATDMTNEKMRPHLIQLHHIENNDVKNVLLVKLLHLADNIQLRIEIPEDITIRTVNSTTITRCMGIILDNALEELDNISGGMLTIAIIEKENNLIFEISNSCSKNTPPVHELIRMAYSTKGSHRGYGLSNLQDIIENSPNMFLDTTIVQQVFTQTLIVVTDTGEHHETNFDM</sequence>
<dbReference type="InterPro" id="IPR032834">
    <property type="entry name" value="NatK-like_C"/>
</dbReference>
<dbReference type="KEGG" id="wci:WS105_0511"/>
<keyword evidence="1" id="KW-0812">Transmembrane</keyword>
<dbReference type="GO" id="GO:0042802">
    <property type="term" value="F:identical protein binding"/>
    <property type="evidence" value="ECO:0007669"/>
    <property type="project" value="TreeGrafter"/>
</dbReference>
<feature type="transmembrane region" description="Helical" evidence="1">
    <location>
        <begin position="26"/>
        <end position="46"/>
    </location>
</feature>
<feature type="transmembrane region" description="Helical" evidence="1">
    <location>
        <begin position="187"/>
        <end position="209"/>
    </location>
</feature>
<feature type="transmembrane region" description="Helical" evidence="1">
    <location>
        <begin position="156"/>
        <end position="175"/>
    </location>
</feature>
<dbReference type="PANTHER" id="PTHR40448:SF1">
    <property type="entry name" value="TWO-COMPONENT SENSOR HISTIDINE KINASE"/>
    <property type="match status" value="1"/>
</dbReference>
<dbReference type="AlphaFoldDB" id="A0A075U5Q7"/>
<proteinExistence type="predicted"/>
<name>A0A075U5Q7_9LACO</name>
<feature type="transmembrane region" description="Helical" evidence="1">
    <location>
        <begin position="121"/>
        <end position="144"/>
    </location>
</feature>